<evidence type="ECO:0008006" key="3">
    <source>
        <dbReference type="Google" id="ProtNLM"/>
    </source>
</evidence>
<reference evidence="1" key="1">
    <citation type="submission" date="2023-06" db="EMBL/GenBank/DDBJ databases">
        <title>Robiginitalea aurantiacus sp. nov. and Algoriphagus sediminis sp. nov., isolated from coastal sediment.</title>
        <authorList>
            <person name="Zhou Z.Y."/>
            <person name="An J."/>
            <person name="Jia Y.W."/>
            <person name="Du Z.J."/>
        </authorList>
    </citation>
    <scope>NUCLEOTIDE SEQUENCE</scope>
    <source>
        <strain evidence="1">M39</strain>
    </source>
</reference>
<protein>
    <recommendedName>
        <fullName evidence="3">Lipoprotein</fullName>
    </recommendedName>
</protein>
<comment type="caution">
    <text evidence="1">The sequence shown here is derived from an EMBL/GenBank/DDBJ whole genome shotgun (WGS) entry which is preliminary data.</text>
</comment>
<evidence type="ECO:0000313" key="2">
    <source>
        <dbReference type="Proteomes" id="UP001174839"/>
    </source>
</evidence>
<dbReference type="EMBL" id="JAUDUY010000002">
    <property type="protein sequence ID" value="MDM9631039.1"/>
    <property type="molecule type" value="Genomic_DNA"/>
</dbReference>
<sequence length="324" mass="36505">MTERRIITFLFMIALIGCKGDPKTKAPAETQGAEISSPPEETIGGEVTGSRDFCYVRKSAAPSTMGEAYNYDFIRFRLNDGDKVEGTFLSSPYGTDGSRGSISGIYQEDQKRFKTTTTYLAEGEYYEEQRDYEIGAEGVSLLDDSGKPIITVPVVSCEKYTVEMRAYQQGILKKKVNTTDRSRLKQVKEVNDFGYTQQQLDNLRFMELEIDLDNDYTTREYLLYIMDPMVCGSGGCNLLIIDENGKTLSNTTVVKLPIYLPATTIEGMKSKGSWKPLYVWSQGFRKLDSEDGKYPSNASMATEVPQEELEGHPENYQLVLDYLE</sequence>
<gene>
    <name evidence="1" type="ORF">QU605_06140</name>
</gene>
<dbReference type="PROSITE" id="PS51257">
    <property type="entry name" value="PROKAR_LIPOPROTEIN"/>
    <property type="match status" value="1"/>
</dbReference>
<evidence type="ECO:0000313" key="1">
    <source>
        <dbReference type="EMBL" id="MDM9631039.1"/>
    </source>
</evidence>
<organism evidence="1 2">
    <name type="scientific">Robiginitalea aurantiaca</name>
    <dbReference type="NCBI Taxonomy" id="3056915"/>
    <lineage>
        <taxon>Bacteria</taxon>
        <taxon>Pseudomonadati</taxon>
        <taxon>Bacteroidota</taxon>
        <taxon>Flavobacteriia</taxon>
        <taxon>Flavobacteriales</taxon>
        <taxon>Flavobacteriaceae</taxon>
        <taxon>Robiginitalea</taxon>
    </lineage>
</organism>
<name>A0ABT7WDP3_9FLAO</name>
<dbReference type="Proteomes" id="UP001174839">
    <property type="component" value="Unassembled WGS sequence"/>
</dbReference>
<accession>A0ABT7WDP3</accession>
<dbReference type="RefSeq" id="WP_289724398.1">
    <property type="nucleotide sequence ID" value="NZ_JAUDUY010000002.1"/>
</dbReference>
<keyword evidence="2" id="KW-1185">Reference proteome</keyword>
<proteinExistence type="predicted"/>